<gene>
    <name evidence="8" type="ORF">DHW61_14835</name>
</gene>
<protein>
    <submittedName>
        <fullName evidence="8">Sugar ABC transporter permease</fullName>
    </submittedName>
</protein>
<feature type="signal peptide" evidence="7">
    <location>
        <begin position="1"/>
        <end position="20"/>
    </location>
</feature>
<dbReference type="Proteomes" id="UP000262969">
    <property type="component" value="Unassembled WGS sequence"/>
</dbReference>
<keyword evidence="3" id="KW-0472">Membrane</keyword>
<keyword evidence="4" id="KW-0564">Palmitate</keyword>
<dbReference type="EMBL" id="DPVV01000492">
    <property type="protein sequence ID" value="HCL03656.1"/>
    <property type="molecule type" value="Genomic_DNA"/>
</dbReference>
<feature type="compositionally biased region" description="Low complexity" evidence="6">
    <location>
        <begin position="29"/>
        <end position="47"/>
    </location>
</feature>
<name>A0A3D2X9J5_9FIRM</name>
<organism evidence="8 9">
    <name type="scientific">Lachnoclostridium phytofermentans</name>
    <dbReference type="NCBI Taxonomy" id="66219"/>
    <lineage>
        <taxon>Bacteria</taxon>
        <taxon>Bacillati</taxon>
        <taxon>Bacillota</taxon>
        <taxon>Clostridia</taxon>
        <taxon>Lachnospirales</taxon>
        <taxon>Lachnospiraceae</taxon>
    </lineage>
</organism>
<evidence type="ECO:0000256" key="1">
    <source>
        <dbReference type="ARBA" id="ARBA00022475"/>
    </source>
</evidence>
<keyword evidence="5" id="KW-0449">Lipoprotein</keyword>
<sequence length="551" mass="62385">MRKRILSLSLALIFAVSAFTGCGKKGEETTGNNNNNKPTNEASSNNNQGKDETKTEAAELKVHFHSNNKFTIVDADGKILPVFQLAADKTNVKLVNTANPVAQKSTEEFQLQATEKFPADIYGGNSLKGPIFTYALQGAFLPLNDLIDQYGPNIKKFLDENEEVKKALTAPDGNIYMLNYIPDGDAARAYFIRTDWLKKLNLEMPTNFEELEKVLYAFKNDDPNGNGIKDEIPYFNDKFEEMIRLANLWGARVYGFDSYTEKVVLDENNKMYHAWTAPEFKEAIIGMNQWYEDGIIDPEVFTRKANTARQTLWTKDNVGGMTHEWIASTTSYNYNEELLKTVPDFKVEAMLPVSKDGVAFEEHQRALAKPDGWAISSNCKNPEAAIRFMDWFFSEEGRTAINYGIEGETYTMVDGKPTFTEEVLSSGAVNAYLQQGYGAQYPIGYAQDFAYEAQWTVKEGLEAYNLYTSSNVYEAAPATPILNFTEEETAIYDKYITVLNEYQTEQISAFIIGKEDIETGWNSYIEKCKELGSEELVKVYQNAYERYVNNQ</sequence>
<proteinExistence type="predicted"/>
<dbReference type="PROSITE" id="PS51257">
    <property type="entry name" value="PROKAR_LIPOPROTEIN"/>
    <property type="match status" value="1"/>
</dbReference>
<keyword evidence="2 7" id="KW-0732">Signal</keyword>
<evidence type="ECO:0000313" key="9">
    <source>
        <dbReference type="Proteomes" id="UP000262969"/>
    </source>
</evidence>
<evidence type="ECO:0000256" key="4">
    <source>
        <dbReference type="ARBA" id="ARBA00023139"/>
    </source>
</evidence>
<dbReference type="SUPFAM" id="SSF53850">
    <property type="entry name" value="Periplasmic binding protein-like II"/>
    <property type="match status" value="1"/>
</dbReference>
<dbReference type="Pfam" id="PF01547">
    <property type="entry name" value="SBP_bac_1"/>
    <property type="match status" value="1"/>
</dbReference>
<comment type="caution">
    <text evidence="8">The sequence shown here is derived from an EMBL/GenBank/DDBJ whole genome shotgun (WGS) entry which is preliminary data.</text>
</comment>
<evidence type="ECO:0000256" key="2">
    <source>
        <dbReference type="ARBA" id="ARBA00022729"/>
    </source>
</evidence>
<feature type="region of interest" description="Disordered" evidence="6">
    <location>
        <begin position="25"/>
        <end position="55"/>
    </location>
</feature>
<evidence type="ECO:0000256" key="3">
    <source>
        <dbReference type="ARBA" id="ARBA00023136"/>
    </source>
</evidence>
<feature type="chain" id="PRO_5038654885" evidence="7">
    <location>
        <begin position="21"/>
        <end position="551"/>
    </location>
</feature>
<dbReference type="AlphaFoldDB" id="A0A3D2X9J5"/>
<dbReference type="PANTHER" id="PTHR43649">
    <property type="entry name" value="ARABINOSE-BINDING PROTEIN-RELATED"/>
    <property type="match status" value="1"/>
</dbReference>
<reference evidence="8 9" key="1">
    <citation type="journal article" date="2018" name="Nat. Biotechnol.">
        <title>A standardized bacterial taxonomy based on genome phylogeny substantially revises the tree of life.</title>
        <authorList>
            <person name="Parks D.H."/>
            <person name="Chuvochina M."/>
            <person name="Waite D.W."/>
            <person name="Rinke C."/>
            <person name="Skarshewski A."/>
            <person name="Chaumeil P.A."/>
            <person name="Hugenholtz P."/>
        </authorList>
    </citation>
    <scope>NUCLEOTIDE SEQUENCE [LARGE SCALE GENOMIC DNA]</scope>
    <source>
        <strain evidence="8">UBA11728</strain>
    </source>
</reference>
<evidence type="ECO:0000256" key="5">
    <source>
        <dbReference type="ARBA" id="ARBA00023288"/>
    </source>
</evidence>
<evidence type="ECO:0000256" key="7">
    <source>
        <dbReference type="SAM" id="SignalP"/>
    </source>
</evidence>
<dbReference type="InterPro" id="IPR050490">
    <property type="entry name" value="Bact_solute-bd_prot1"/>
</dbReference>
<dbReference type="InterPro" id="IPR006059">
    <property type="entry name" value="SBP"/>
</dbReference>
<evidence type="ECO:0000256" key="6">
    <source>
        <dbReference type="SAM" id="MobiDB-lite"/>
    </source>
</evidence>
<keyword evidence="1" id="KW-1003">Cell membrane</keyword>
<dbReference type="Gene3D" id="3.40.190.10">
    <property type="entry name" value="Periplasmic binding protein-like II"/>
    <property type="match status" value="2"/>
</dbReference>
<accession>A0A3D2X9J5</accession>
<dbReference type="PANTHER" id="PTHR43649:SF33">
    <property type="entry name" value="POLYGALACTURONAN_RHAMNOGALACTURONAN-BINDING PROTEIN YTCQ"/>
    <property type="match status" value="1"/>
</dbReference>
<evidence type="ECO:0000313" key="8">
    <source>
        <dbReference type="EMBL" id="HCL03656.1"/>
    </source>
</evidence>